<evidence type="ECO:0000313" key="2">
    <source>
        <dbReference type="EMBL" id="BDR52401.1"/>
    </source>
</evidence>
<reference evidence="2 3" key="1">
    <citation type="journal article" date="2023" name="Microbiol. Spectr.">
        <title>Symbiosis of Carpenter Bees with Uncharacterized Lactic Acid Bacteria Showing NAD Auxotrophy.</title>
        <authorList>
            <person name="Kawasaki S."/>
            <person name="Ozawa K."/>
            <person name="Mori T."/>
            <person name="Yamamoto A."/>
            <person name="Ito M."/>
            <person name="Ohkuma M."/>
            <person name="Sakamoto M."/>
            <person name="Matsutani M."/>
        </authorList>
    </citation>
    <scope>NUCLEOTIDE SEQUENCE [LARGE SCALE GENOMIC DNA]</scope>
    <source>
        <strain evidence="2 3">Kim37-2</strain>
    </source>
</reference>
<evidence type="ECO:0000256" key="1">
    <source>
        <dbReference type="SAM" id="MobiDB-lite"/>
    </source>
</evidence>
<dbReference type="EMBL" id="AP026798">
    <property type="protein sequence ID" value="BDR52401.1"/>
    <property type="molecule type" value="Genomic_DNA"/>
</dbReference>
<feature type="region of interest" description="Disordered" evidence="1">
    <location>
        <begin position="79"/>
        <end position="98"/>
    </location>
</feature>
<protein>
    <recommendedName>
        <fullName evidence="4">SAF domain-containing protein</fullName>
    </recommendedName>
</protein>
<dbReference type="CDD" id="cd11614">
    <property type="entry name" value="SAF_CpaB_FlgA_like"/>
    <property type="match status" value="1"/>
</dbReference>
<dbReference type="Proteomes" id="UP001321766">
    <property type="component" value="Chromosome"/>
</dbReference>
<proteinExistence type="predicted"/>
<keyword evidence="3" id="KW-1185">Reference proteome</keyword>
<organism evidence="2 3">
    <name type="scientific">Bombiscardovia nodaiensis</name>
    <dbReference type="NCBI Taxonomy" id="2932181"/>
    <lineage>
        <taxon>Bacteria</taxon>
        <taxon>Bacillati</taxon>
        <taxon>Actinomycetota</taxon>
        <taxon>Actinomycetes</taxon>
        <taxon>Bifidobacteriales</taxon>
        <taxon>Bifidobacteriaceae</taxon>
        <taxon>Bombiscardovia</taxon>
    </lineage>
</organism>
<evidence type="ECO:0008006" key="4">
    <source>
        <dbReference type="Google" id="ProtNLM"/>
    </source>
</evidence>
<gene>
    <name evidence="2" type="ORF">KIM372_03080</name>
</gene>
<accession>A0ABM8B6D1</accession>
<name>A0ABM8B6D1_9BIFI</name>
<evidence type="ECO:0000313" key="3">
    <source>
        <dbReference type="Proteomes" id="UP001321766"/>
    </source>
</evidence>
<sequence length="175" mass="17443">MVKLVSLPASALSAHLLTSKGQATGKIAQIGLTAGQPLLAQAVSPAPLLPTGATSVRLALASAPESLLPGQKVELIASTDCSHPLPPAPGSQQPPTSGQCLVAQQALTMQLPATADEQASGSKNAAGSTASGFTTFALQAEDALRALGLPENAAIIAVYQAPTANPQPSQQAARP</sequence>